<dbReference type="Proteomes" id="UP001151582">
    <property type="component" value="Unassembled WGS sequence"/>
</dbReference>
<dbReference type="PANTHER" id="PTHR31480">
    <property type="entry name" value="BIFUNCTIONAL LYCOPENE CYCLASE/PHYTOENE SYNTHASE"/>
    <property type="match status" value="1"/>
</dbReference>
<dbReference type="InterPro" id="IPR008949">
    <property type="entry name" value="Isoprenoid_synthase_dom_sf"/>
</dbReference>
<evidence type="ECO:0000256" key="1">
    <source>
        <dbReference type="ARBA" id="ARBA00001805"/>
    </source>
</evidence>
<keyword evidence="3" id="KW-0125">Carotenoid biosynthesis</keyword>
<dbReference type="OrthoDB" id="270318at2759"/>
<comment type="caution">
    <text evidence="4">The sequence shown here is derived from an EMBL/GenBank/DDBJ whole genome shotgun (WGS) entry which is preliminary data.</text>
</comment>
<dbReference type="EMBL" id="JANBQB010000059">
    <property type="protein sequence ID" value="KAJ1983353.1"/>
    <property type="molecule type" value="Genomic_DNA"/>
</dbReference>
<evidence type="ECO:0000313" key="5">
    <source>
        <dbReference type="Proteomes" id="UP001151582"/>
    </source>
</evidence>
<gene>
    <name evidence="4" type="ORF">H4R34_001339</name>
</gene>
<accession>A0A9W8EEK8</accession>
<evidence type="ECO:0000313" key="4">
    <source>
        <dbReference type="EMBL" id="KAJ1983353.1"/>
    </source>
</evidence>
<dbReference type="InterPro" id="IPR002060">
    <property type="entry name" value="Squ/phyt_synthse"/>
</dbReference>
<dbReference type="Gene3D" id="1.10.600.10">
    <property type="entry name" value="Farnesyl Diphosphate Synthase"/>
    <property type="match status" value="1"/>
</dbReference>
<comment type="catalytic activity">
    <reaction evidence="1">
        <text>2 (2E,6E,10E)-geranylgeranyl diphosphate = 15-cis-phytoene + 2 diphosphate</text>
        <dbReference type="Rhea" id="RHEA:34475"/>
        <dbReference type="ChEBI" id="CHEBI:27787"/>
        <dbReference type="ChEBI" id="CHEBI:33019"/>
        <dbReference type="ChEBI" id="CHEBI:58756"/>
        <dbReference type="EC" id="2.5.1.32"/>
    </reaction>
</comment>
<dbReference type="EC" id="2.5.1.32" evidence="2"/>
<organism evidence="4 5">
    <name type="scientific">Dimargaris verticillata</name>
    <dbReference type="NCBI Taxonomy" id="2761393"/>
    <lineage>
        <taxon>Eukaryota</taxon>
        <taxon>Fungi</taxon>
        <taxon>Fungi incertae sedis</taxon>
        <taxon>Zoopagomycota</taxon>
        <taxon>Kickxellomycotina</taxon>
        <taxon>Dimargaritomycetes</taxon>
        <taxon>Dimargaritales</taxon>
        <taxon>Dimargaritaceae</taxon>
        <taxon>Dimargaris</taxon>
    </lineage>
</organism>
<sequence>MSKVMYRPWQGIPSPHLCRPGQALLSRWAAVRTLASTQRLGFGTPSAVDYCRHMVQKHDRNQYLASVFFPAALRPAVWGLAAFNLELAMIRDTVSDESIGLMRLLFWKQFLDNLTKHPVTLVLNDAIHELKLSVSWLRKLITARETNLTHPTYHRLDDIETYAELTASSLLYLQLEMLGIRDVKADHLASHLGKAIGIATILRATPFHAKKRLLYLPLESLAKHKVSQENVFRYGRTEGLSDVVFEVATRAHDHLLTAQQHLTDAPPQALRALLLTVPIWHYLKRLERYHFDVFDPRLQTTDWRMPFYMWRASRTQTLFKL</sequence>
<keyword evidence="5" id="KW-1185">Reference proteome</keyword>
<evidence type="ECO:0000256" key="2">
    <source>
        <dbReference type="ARBA" id="ARBA00012396"/>
    </source>
</evidence>
<dbReference type="SUPFAM" id="SSF48576">
    <property type="entry name" value="Terpenoid synthases"/>
    <property type="match status" value="1"/>
</dbReference>
<reference evidence="4" key="1">
    <citation type="submission" date="2022-07" db="EMBL/GenBank/DDBJ databases">
        <title>Phylogenomic reconstructions and comparative analyses of Kickxellomycotina fungi.</title>
        <authorList>
            <person name="Reynolds N.K."/>
            <person name="Stajich J.E."/>
            <person name="Barry K."/>
            <person name="Grigoriev I.V."/>
            <person name="Crous P."/>
            <person name="Smith M.E."/>
        </authorList>
    </citation>
    <scope>NUCLEOTIDE SEQUENCE</scope>
    <source>
        <strain evidence="4">RSA 567</strain>
    </source>
</reference>
<evidence type="ECO:0000256" key="3">
    <source>
        <dbReference type="ARBA" id="ARBA00022746"/>
    </source>
</evidence>
<dbReference type="Pfam" id="PF00494">
    <property type="entry name" value="SQS_PSY"/>
    <property type="match status" value="1"/>
</dbReference>
<name>A0A9W8EEK8_9FUNG</name>
<proteinExistence type="predicted"/>
<dbReference type="GO" id="GO:0016117">
    <property type="term" value="P:carotenoid biosynthetic process"/>
    <property type="evidence" value="ECO:0007669"/>
    <property type="project" value="UniProtKB-KW"/>
</dbReference>
<dbReference type="AlphaFoldDB" id="A0A9W8EEK8"/>
<protein>
    <recommendedName>
        <fullName evidence="2">15-cis-phytoene synthase</fullName>
        <ecNumber evidence="2">2.5.1.32</ecNumber>
    </recommendedName>
</protein>